<evidence type="ECO:0000313" key="2">
    <source>
        <dbReference type="Proteomes" id="UP001157502"/>
    </source>
</evidence>
<sequence>MEKAWCRRPRDEGERGHLSFIRPGCISSPPAPPYPHMGLRQPSPEYGLTEQGPVIGSCLCRARPPGVGGGVTFQPELNSPKFSRKVTSVRPCLRGRTLDDVPRSHWRPPLGPLSAIRHNPESPWTGPLHPDSPGRVPTNETVGLRPRIMCRAAVMSHVFEA</sequence>
<dbReference type="Proteomes" id="UP001157502">
    <property type="component" value="Chromosome 29"/>
</dbReference>
<proteinExistence type="predicted"/>
<gene>
    <name evidence="1" type="ORF">DPEC_G00304460</name>
</gene>
<keyword evidence="2" id="KW-1185">Reference proteome</keyword>
<accession>A0ACC2FDT6</accession>
<organism evidence="1 2">
    <name type="scientific">Dallia pectoralis</name>
    <name type="common">Alaska blackfish</name>
    <dbReference type="NCBI Taxonomy" id="75939"/>
    <lineage>
        <taxon>Eukaryota</taxon>
        <taxon>Metazoa</taxon>
        <taxon>Chordata</taxon>
        <taxon>Craniata</taxon>
        <taxon>Vertebrata</taxon>
        <taxon>Euteleostomi</taxon>
        <taxon>Actinopterygii</taxon>
        <taxon>Neopterygii</taxon>
        <taxon>Teleostei</taxon>
        <taxon>Protacanthopterygii</taxon>
        <taxon>Esociformes</taxon>
        <taxon>Umbridae</taxon>
        <taxon>Dallia</taxon>
    </lineage>
</organism>
<evidence type="ECO:0000313" key="1">
    <source>
        <dbReference type="EMBL" id="KAJ7989430.1"/>
    </source>
</evidence>
<reference evidence="1" key="1">
    <citation type="submission" date="2021-05" db="EMBL/GenBank/DDBJ databases">
        <authorList>
            <person name="Pan Q."/>
            <person name="Jouanno E."/>
            <person name="Zahm M."/>
            <person name="Klopp C."/>
            <person name="Cabau C."/>
            <person name="Louis A."/>
            <person name="Berthelot C."/>
            <person name="Parey E."/>
            <person name="Roest Crollius H."/>
            <person name="Montfort J."/>
            <person name="Robinson-Rechavi M."/>
            <person name="Bouchez O."/>
            <person name="Lampietro C."/>
            <person name="Lopez Roques C."/>
            <person name="Donnadieu C."/>
            <person name="Postlethwait J."/>
            <person name="Bobe J."/>
            <person name="Dillon D."/>
            <person name="Chandos A."/>
            <person name="von Hippel F."/>
            <person name="Guiguen Y."/>
        </authorList>
    </citation>
    <scope>NUCLEOTIDE SEQUENCE</scope>
    <source>
        <strain evidence="1">YG-Jan2019</strain>
    </source>
</reference>
<comment type="caution">
    <text evidence="1">The sequence shown here is derived from an EMBL/GenBank/DDBJ whole genome shotgun (WGS) entry which is preliminary data.</text>
</comment>
<name>A0ACC2FDT6_DALPE</name>
<dbReference type="EMBL" id="CM055756">
    <property type="protein sequence ID" value="KAJ7989430.1"/>
    <property type="molecule type" value="Genomic_DNA"/>
</dbReference>
<protein>
    <submittedName>
        <fullName evidence="1">Uncharacterized protein</fullName>
    </submittedName>
</protein>